<sequence length="265" mass="29599">MRNYLKSFILKLCICFATCQTISDCPSGVPRDSHLRVFGDSCYQFVLSYERTHSESQQYCERHGGTLALVKSQDVQNFLYHTLTTDYRDFYDKLWIGLNDIIHEGHYFWEDGTPLIYSDWGNGEGPSSGNFWGSNHEDNDCVVIDLELNGKWAEYPCEESTYLFFFAEDELHSFICQYKALPTSTTLGSTTVVTFRDSTTASSVSTDSGSTETTTVNTTPVTGLTDTTVLIMSNSCPAFSCDLDCGMDGFQKNETSGCSLCQCAV</sequence>
<keyword evidence="1" id="KW-0732">Signal</keyword>
<evidence type="ECO:0000256" key="1">
    <source>
        <dbReference type="SAM" id="SignalP"/>
    </source>
</evidence>
<evidence type="ECO:0000313" key="4">
    <source>
        <dbReference type="Proteomes" id="UP001233172"/>
    </source>
</evidence>
<dbReference type="AlphaFoldDB" id="A0AAD8AVN7"/>
<proteinExistence type="predicted"/>
<evidence type="ECO:0000259" key="2">
    <source>
        <dbReference type="PROSITE" id="PS50041"/>
    </source>
</evidence>
<reference evidence="3" key="1">
    <citation type="journal article" date="2023" name="PLoS Negl. Trop. Dis.">
        <title>A genome sequence for Biomphalaria pfeifferi, the major vector snail for the human-infecting parasite Schistosoma mansoni.</title>
        <authorList>
            <person name="Bu L."/>
            <person name="Lu L."/>
            <person name="Laidemitt M.R."/>
            <person name="Zhang S.M."/>
            <person name="Mutuku M."/>
            <person name="Mkoji G."/>
            <person name="Steinauer M."/>
            <person name="Loker E.S."/>
        </authorList>
    </citation>
    <scope>NUCLEOTIDE SEQUENCE</scope>
    <source>
        <strain evidence="3">KasaAsao</strain>
    </source>
</reference>
<dbReference type="Pfam" id="PF00059">
    <property type="entry name" value="Lectin_C"/>
    <property type="match status" value="1"/>
</dbReference>
<dbReference type="SUPFAM" id="SSF56436">
    <property type="entry name" value="C-type lectin-like"/>
    <property type="match status" value="1"/>
</dbReference>
<dbReference type="InterPro" id="IPR050801">
    <property type="entry name" value="Ca-Dep_Lectins_ImmuneDev"/>
</dbReference>
<accession>A0AAD8AVN7</accession>
<dbReference type="InterPro" id="IPR016186">
    <property type="entry name" value="C-type_lectin-like/link_sf"/>
</dbReference>
<feature type="signal peptide" evidence="1">
    <location>
        <begin position="1"/>
        <end position="19"/>
    </location>
</feature>
<dbReference type="InterPro" id="IPR016187">
    <property type="entry name" value="CTDL_fold"/>
</dbReference>
<dbReference type="PANTHER" id="PTHR22801">
    <property type="entry name" value="LITHOSTATHINE"/>
    <property type="match status" value="1"/>
</dbReference>
<feature type="domain" description="C-type lectin" evidence="2">
    <location>
        <begin position="38"/>
        <end position="159"/>
    </location>
</feature>
<dbReference type="Gene3D" id="2.10.22.10">
    <property type="entry name" value="Antistasin, domain 1"/>
    <property type="match status" value="1"/>
</dbReference>
<dbReference type="PROSITE" id="PS50041">
    <property type="entry name" value="C_TYPE_LECTIN_2"/>
    <property type="match status" value="1"/>
</dbReference>
<gene>
    <name evidence="3" type="ORF">Bpfe_027295</name>
</gene>
<dbReference type="Proteomes" id="UP001233172">
    <property type="component" value="Unassembled WGS sequence"/>
</dbReference>
<dbReference type="Gene3D" id="3.10.100.10">
    <property type="entry name" value="Mannose-Binding Protein A, subunit A"/>
    <property type="match status" value="1"/>
</dbReference>
<feature type="chain" id="PRO_5041995579" evidence="1">
    <location>
        <begin position="20"/>
        <end position="265"/>
    </location>
</feature>
<organism evidence="3 4">
    <name type="scientific">Biomphalaria pfeifferi</name>
    <name type="common">Bloodfluke planorb</name>
    <name type="synonym">Freshwater snail</name>
    <dbReference type="NCBI Taxonomy" id="112525"/>
    <lineage>
        <taxon>Eukaryota</taxon>
        <taxon>Metazoa</taxon>
        <taxon>Spiralia</taxon>
        <taxon>Lophotrochozoa</taxon>
        <taxon>Mollusca</taxon>
        <taxon>Gastropoda</taxon>
        <taxon>Heterobranchia</taxon>
        <taxon>Euthyneura</taxon>
        <taxon>Panpulmonata</taxon>
        <taxon>Hygrophila</taxon>
        <taxon>Lymnaeoidea</taxon>
        <taxon>Planorbidae</taxon>
        <taxon>Biomphalaria</taxon>
    </lineage>
</organism>
<keyword evidence="4" id="KW-1185">Reference proteome</keyword>
<dbReference type="PANTHER" id="PTHR22801:SF63">
    <property type="entry name" value="C-TYPE LECTIN DOMAIN-CONTAINING PROTEIN"/>
    <property type="match status" value="1"/>
</dbReference>
<name>A0AAD8AVN7_BIOPF</name>
<reference evidence="3" key="2">
    <citation type="submission" date="2023-04" db="EMBL/GenBank/DDBJ databases">
        <authorList>
            <person name="Bu L."/>
            <person name="Lu L."/>
            <person name="Laidemitt M.R."/>
            <person name="Zhang S.M."/>
            <person name="Mutuku M."/>
            <person name="Mkoji G."/>
            <person name="Steinauer M."/>
            <person name="Loker E.S."/>
        </authorList>
    </citation>
    <scope>NUCLEOTIDE SEQUENCE</scope>
    <source>
        <strain evidence="3">KasaAsao</strain>
        <tissue evidence="3">Whole Snail</tissue>
    </source>
</reference>
<evidence type="ECO:0000313" key="3">
    <source>
        <dbReference type="EMBL" id="KAK0043300.1"/>
    </source>
</evidence>
<protein>
    <submittedName>
        <fullName evidence="3">Macrophage mannose receptor 1</fullName>
    </submittedName>
</protein>
<comment type="caution">
    <text evidence="3">The sequence shown here is derived from an EMBL/GenBank/DDBJ whole genome shotgun (WGS) entry which is preliminary data.</text>
</comment>
<dbReference type="EMBL" id="JASAOG010000220">
    <property type="protein sequence ID" value="KAK0043300.1"/>
    <property type="molecule type" value="Genomic_DNA"/>
</dbReference>
<dbReference type="SMART" id="SM00034">
    <property type="entry name" value="CLECT"/>
    <property type="match status" value="1"/>
</dbReference>
<dbReference type="CDD" id="cd00037">
    <property type="entry name" value="CLECT"/>
    <property type="match status" value="1"/>
</dbReference>
<keyword evidence="3" id="KW-0675">Receptor</keyword>
<dbReference type="InterPro" id="IPR001304">
    <property type="entry name" value="C-type_lectin-like"/>
</dbReference>